<accession>A0ACB0KHH0</accession>
<gene>
    <name evidence="1" type="ORF">MILVUS5_LOCUS22770</name>
</gene>
<comment type="caution">
    <text evidence="1">The sequence shown here is derived from an EMBL/GenBank/DDBJ whole genome shotgun (WGS) entry which is preliminary data.</text>
</comment>
<reference evidence="1" key="1">
    <citation type="submission" date="2023-10" db="EMBL/GenBank/DDBJ databases">
        <authorList>
            <person name="Rodriguez Cubillos JULIANA M."/>
            <person name="De Vega J."/>
        </authorList>
    </citation>
    <scope>NUCLEOTIDE SEQUENCE</scope>
</reference>
<protein>
    <submittedName>
        <fullName evidence="1">Uncharacterized protein</fullName>
    </submittedName>
</protein>
<proteinExistence type="predicted"/>
<dbReference type="EMBL" id="CASHSV030000206">
    <property type="protein sequence ID" value="CAJ2655917.1"/>
    <property type="molecule type" value="Genomic_DNA"/>
</dbReference>
<evidence type="ECO:0000313" key="2">
    <source>
        <dbReference type="Proteomes" id="UP001177021"/>
    </source>
</evidence>
<sequence length="67" mass="7652">MDVGGETRNGDNRDEEVTRAREEEEKKPTYMGEEPPQGRGQTPFRRGSTPMAEERSLLEGMRRSNIV</sequence>
<name>A0ACB0KHH0_TRIPR</name>
<organism evidence="1 2">
    <name type="scientific">Trifolium pratense</name>
    <name type="common">Red clover</name>
    <dbReference type="NCBI Taxonomy" id="57577"/>
    <lineage>
        <taxon>Eukaryota</taxon>
        <taxon>Viridiplantae</taxon>
        <taxon>Streptophyta</taxon>
        <taxon>Embryophyta</taxon>
        <taxon>Tracheophyta</taxon>
        <taxon>Spermatophyta</taxon>
        <taxon>Magnoliopsida</taxon>
        <taxon>eudicotyledons</taxon>
        <taxon>Gunneridae</taxon>
        <taxon>Pentapetalae</taxon>
        <taxon>rosids</taxon>
        <taxon>fabids</taxon>
        <taxon>Fabales</taxon>
        <taxon>Fabaceae</taxon>
        <taxon>Papilionoideae</taxon>
        <taxon>50 kb inversion clade</taxon>
        <taxon>NPAAA clade</taxon>
        <taxon>Hologalegina</taxon>
        <taxon>IRL clade</taxon>
        <taxon>Trifolieae</taxon>
        <taxon>Trifolium</taxon>
    </lineage>
</organism>
<dbReference type="Proteomes" id="UP001177021">
    <property type="component" value="Unassembled WGS sequence"/>
</dbReference>
<evidence type="ECO:0000313" key="1">
    <source>
        <dbReference type="EMBL" id="CAJ2655917.1"/>
    </source>
</evidence>
<keyword evidence="2" id="KW-1185">Reference proteome</keyword>